<proteinExistence type="predicted"/>
<evidence type="ECO:0000313" key="1">
    <source>
        <dbReference type="EMBL" id="JAE05574.1"/>
    </source>
</evidence>
<sequence length="79" mass="9125">MGKHGASGQGHWGYGVHFDRGVYVCFFKVVVEYRGDCFFGYSSSVHVRVPSPMMREEKRWRPVQEGNCPGGCFWFTVDW</sequence>
<organism evidence="1">
    <name type="scientific">Arundo donax</name>
    <name type="common">Giant reed</name>
    <name type="synonym">Donax arundinaceus</name>
    <dbReference type="NCBI Taxonomy" id="35708"/>
    <lineage>
        <taxon>Eukaryota</taxon>
        <taxon>Viridiplantae</taxon>
        <taxon>Streptophyta</taxon>
        <taxon>Embryophyta</taxon>
        <taxon>Tracheophyta</taxon>
        <taxon>Spermatophyta</taxon>
        <taxon>Magnoliopsida</taxon>
        <taxon>Liliopsida</taxon>
        <taxon>Poales</taxon>
        <taxon>Poaceae</taxon>
        <taxon>PACMAD clade</taxon>
        <taxon>Arundinoideae</taxon>
        <taxon>Arundineae</taxon>
        <taxon>Arundo</taxon>
    </lineage>
</organism>
<reference evidence="1" key="2">
    <citation type="journal article" date="2015" name="Data Brief">
        <title>Shoot transcriptome of the giant reed, Arundo donax.</title>
        <authorList>
            <person name="Barrero R.A."/>
            <person name="Guerrero F.D."/>
            <person name="Moolhuijzen P."/>
            <person name="Goolsby J.A."/>
            <person name="Tidwell J."/>
            <person name="Bellgard S.E."/>
            <person name="Bellgard M.I."/>
        </authorList>
    </citation>
    <scope>NUCLEOTIDE SEQUENCE</scope>
    <source>
        <tissue evidence="1">Shoot tissue taken approximately 20 cm above the soil surface</tissue>
    </source>
</reference>
<reference evidence="1" key="1">
    <citation type="submission" date="2014-09" db="EMBL/GenBank/DDBJ databases">
        <authorList>
            <person name="Magalhaes I.L.F."/>
            <person name="Oliveira U."/>
            <person name="Santos F.R."/>
            <person name="Vidigal T.H.D.A."/>
            <person name="Brescovit A.D."/>
            <person name="Santos A.J."/>
        </authorList>
    </citation>
    <scope>NUCLEOTIDE SEQUENCE</scope>
    <source>
        <tissue evidence="1">Shoot tissue taken approximately 20 cm above the soil surface</tissue>
    </source>
</reference>
<protein>
    <submittedName>
        <fullName evidence="1">Uncharacterized protein</fullName>
    </submittedName>
</protein>
<dbReference type="EMBL" id="GBRH01192322">
    <property type="protein sequence ID" value="JAE05574.1"/>
    <property type="molecule type" value="Transcribed_RNA"/>
</dbReference>
<dbReference type="AlphaFoldDB" id="A0A0A9F2Z7"/>
<accession>A0A0A9F2Z7</accession>
<name>A0A0A9F2Z7_ARUDO</name>